<proteinExistence type="predicted"/>
<dbReference type="Gene3D" id="1.25.40.20">
    <property type="entry name" value="Ankyrin repeat-containing domain"/>
    <property type="match status" value="1"/>
</dbReference>
<dbReference type="SUPFAM" id="SSF48403">
    <property type="entry name" value="Ankyrin repeat"/>
    <property type="match status" value="1"/>
</dbReference>
<sequence>MKGVPADYLELEWSESDGDEIVFGDDDSDRDEIPKLVEPPAPVAPKVKKPEEDNKIPAGARISPELQEDFRVAVARGNVGLARELISRGLDVNMECQKNRSALVQACNNGILDMVQMLIDHGADVNISKVARGGPK</sequence>
<name>A0A9J6DH77_RHIMP</name>
<keyword evidence="2" id="KW-0268">Exocytosis</keyword>
<dbReference type="PANTHER" id="PTHR24171">
    <property type="entry name" value="ANKYRIN REPEAT DOMAIN-CONTAINING PROTEIN 39-RELATED"/>
    <property type="match status" value="1"/>
</dbReference>
<evidence type="ECO:0000256" key="1">
    <source>
        <dbReference type="ARBA" id="ARBA00004175"/>
    </source>
</evidence>
<dbReference type="SMART" id="SM00248">
    <property type="entry name" value="ANK"/>
    <property type="match status" value="2"/>
</dbReference>
<evidence type="ECO:0000313" key="10">
    <source>
        <dbReference type="EMBL" id="KAH8021471.1"/>
    </source>
</evidence>
<gene>
    <name evidence="10" type="ORF">HPB51_015867</name>
</gene>
<dbReference type="GO" id="GO:0044231">
    <property type="term" value="C:host cell presynaptic membrane"/>
    <property type="evidence" value="ECO:0007669"/>
    <property type="project" value="UniProtKB-KW"/>
</dbReference>
<evidence type="ECO:0000256" key="2">
    <source>
        <dbReference type="ARBA" id="ARBA00022483"/>
    </source>
</evidence>
<feature type="compositionally biased region" description="Acidic residues" evidence="9">
    <location>
        <begin position="19"/>
        <end position="30"/>
    </location>
</feature>
<dbReference type="VEuPathDB" id="VectorBase:LOC119174780"/>
<feature type="region of interest" description="Disordered" evidence="9">
    <location>
        <begin position="19"/>
        <end position="61"/>
    </location>
</feature>
<comment type="subcellular location">
    <subcellularLocation>
        <location evidence="1">Target cell membrane</location>
    </subcellularLocation>
</comment>
<dbReference type="GO" id="GO:0044218">
    <property type="term" value="C:other organism cell membrane"/>
    <property type="evidence" value="ECO:0007669"/>
    <property type="project" value="UniProtKB-KW"/>
</dbReference>
<dbReference type="GO" id="GO:0006887">
    <property type="term" value="P:exocytosis"/>
    <property type="evidence" value="ECO:0007669"/>
    <property type="project" value="UniProtKB-KW"/>
</dbReference>
<dbReference type="PROSITE" id="PS50297">
    <property type="entry name" value="ANK_REP_REGION"/>
    <property type="match status" value="1"/>
</dbReference>
<keyword evidence="5" id="KW-0800">Toxin</keyword>
<reference evidence="10" key="1">
    <citation type="journal article" date="2020" name="Cell">
        <title>Large-Scale Comparative Analyses of Tick Genomes Elucidate Their Genetic Diversity and Vector Capacities.</title>
        <authorList>
            <consortium name="Tick Genome and Microbiome Consortium (TIGMIC)"/>
            <person name="Jia N."/>
            <person name="Wang J."/>
            <person name="Shi W."/>
            <person name="Du L."/>
            <person name="Sun Y."/>
            <person name="Zhan W."/>
            <person name="Jiang J.F."/>
            <person name="Wang Q."/>
            <person name="Zhang B."/>
            <person name="Ji P."/>
            <person name="Bell-Sakyi L."/>
            <person name="Cui X.M."/>
            <person name="Yuan T.T."/>
            <person name="Jiang B.G."/>
            <person name="Yang W.F."/>
            <person name="Lam T.T."/>
            <person name="Chang Q.C."/>
            <person name="Ding S.J."/>
            <person name="Wang X.J."/>
            <person name="Zhu J.G."/>
            <person name="Ruan X.D."/>
            <person name="Zhao L."/>
            <person name="Wei J.T."/>
            <person name="Ye R.Z."/>
            <person name="Que T.C."/>
            <person name="Du C.H."/>
            <person name="Zhou Y.H."/>
            <person name="Cheng J.X."/>
            <person name="Dai P.F."/>
            <person name="Guo W.B."/>
            <person name="Han X.H."/>
            <person name="Huang E.J."/>
            <person name="Li L.F."/>
            <person name="Wei W."/>
            <person name="Gao Y.C."/>
            <person name="Liu J.Z."/>
            <person name="Shao H.Z."/>
            <person name="Wang X."/>
            <person name="Wang C.C."/>
            <person name="Yang T.C."/>
            <person name="Huo Q.B."/>
            <person name="Li W."/>
            <person name="Chen H.Y."/>
            <person name="Chen S.E."/>
            <person name="Zhou L.G."/>
            <person name="Ni X.B."/>
            <person name="Tian J.H."/>
            <person name="Sheng Y."/>
            <person name="Liu T."/>
            <person name="Pan Y.S."/>
            <person name="Xia L.Y."/>
            <person name="Li J."/>
            <person name="Zhao F."/>
            <person name="Cao W.C."/>
        </authorList>
    </citation>
    <scope>NUCLEOTIDE SEQUENCE</scope>
    <source>
        <strain evidence="10">Rmic-2018</strain>
    </source>
</reference>
<evidence type="ECO:0000256" key="8">
    <source>
        <dbReference type="PROSITE-ProRule" id="PRU00023"/>
    </source>
</evidence>
<keyword evidence="7" id="KW-1053">Target membrane</keyword>
<keyword evidence="7" id="KW-0472">Membrane</keyword>
<organism evidence="10 11">
    <name type="scientific">Rhipicephalus microplus</name>
    <name type="common">Cattle tick</name>
    <name type="synonym">Boophilus microplus</name>
    <dbReference type="NCBI Taxonomy" id="6941"/>
    <lineage>
        <taxon>Eukaryota</taxon>
        <taxon>Metazoa</taxon>
        <taxon>Ecdysozoa</taxon>
        <taxon>Arthropoda</taxon>
        <taxon>Chelicerata</taxon>
        <taxon>Arachnida</taxon>
        <taxon>Acari</taxon>
        <taxon>Parasitiformes</taxon>
        <taxon>Ixodida</taxon>
        <taxon>Ixodoidea</taxon>
        <taxon>Ixodidae</taxon>
        <taxon>Rhipicephalinae</taxon>
        <taxon>Rhipicephalus</taxon>
        <taxon>Boophilus</taxon>
    </lineage>
</organism>
<dbReference type="EMBL" id="JABSTU010000009">
    <property type="protein sequence ID" value="KAH8021471.1"/>
    <property type="molecule type" value="Genomic_DNA"/>
</dbReference>
<evidence type="ECO:0000256" key="9">
    <source>
        <dbReference type="SAM" id="MobiDB-lite"/>
    </source>
</evidence>
<reference evidence="10" key="2">
    <citation type="submission" date="2021-09" db="EMBL/GenBank/DDBJ databases">
        <authorList>
            <person name="Jia N."/>
            <person name="Wang J."/>
            <person name="Shi W."/>
            <person name="Du L."/>
            <person name="Sun Y."/>
            <person name="Zhan W."/>
            <person name="Jiang J."/>
            <person name="Wang Q."/>
            <person name="Zhang B."/>
            <person name="Ji P."/>
            <person name="Sakyi L.B."/>
            <person name="Cui X."/>
            <person name="Yuan T."/>
            <person name="Jiang B."/>
            <person name="Yang W."/>
            <person name="Lam T.T.-Y."/>
            <person name="Chang Q."/>
            <person name="Ding S."/>
            <person name="Wang X."/>
            <person name="Zhu J."/>
            <person name="Ruan X."/>
            <person name="Zhao L."/>
            <person name="Wei J."/>
            <person name="Que T."/>
            <person name="Du C."/>
            <person name="Cheng J."/>
            <person name="Dai P."/>
            <person name="Han X."/>
            <person name="Huang E."/>
            <person name="Gao Y."/>
            <person name="Liu J."/>
            <person name="Shao H."/>
            <person name="Ye R."/>
            <person name="Li L."/>
            <person name="Wei W."/>
            <person name="Wang X."/>
            <person name="Wang C."/>
            <person name="Huo Q."/>
            <person name="Li W."/>
            <person name="Guo W."/>
            <person name="Chen H."/>
            <person name="Chen S."/>
            <person name="Zhou L."/>
            <person name="Zhou L."/>
            <person name="Ni X."/>
            <person name="Tian J."/>
            <person name="Zhou Y."/>
            <person name="Sheng Y."/>
            <person name="Liu T."/>
            <person name="Pan Y."/>
            <person name="Xia L."/>
            <person name="Li J."/>
            <person name="Zhao F."/>
            <person name="Cao W."/>
        </authorList>
    </citation>
    <scope>NUCLEOTIDE SEQUENCE</scope>
    <source>
        <strain evidence="10">Rmic-2018</strain>
        <tissue evidence="10">Larvae</tissue>
    </source>
</reference>
<evidence type="ECO:0000256" key="4">
    <source>
        <dbReference type="ARBA" id="ARBA00022737"/>
    </source>
</evidence>
<feature type="repeat" description="ANK" evidence="8">
    <location>
        <begin position="98"/>
        <end position="130"/>
    </location>
</feature>
<protein>
    <submittedName>
        <fullName evidence="10">Uncharacterized protein</fullName>
    </submittedName>
</protein>
<accession>A0A9J6DH77</accession>
<evidence type="ECO:0000256" key="7">
    <source>
        <dbReference type="ARBA" id="ARBA00023298"/>
    </source>
</evidence>
<dbReference type="InterPro" id="IPR036770">
    <property type="entry name" value="Ankyrin_rpt-contain_sf"/>
</dbReference>
<keyword evidence="5" id="KW-0638">Presynaptic neurotoxin</keyword>
<comment type="caution">
    <text evidence="10">The sequence shown here is derived from an EMBL/GenBank/DDBJ whole genome shotgun (WGS) entry which is preliminary data.</text>
</comment>
<dbReference type="InterPro" id="IPR002110">
    <property type="entry name" value="Ankyrin_rpt"/>
</dbReference>
<dbReference type="Proteomes" id="UP000821866">
    <property type="component" value="Chromosome 7"/>
</dbReference>
<evidence type="ECO:0000256" key="5">
    <source>
        <dbReference type="ARBA" id="ARBA00023028"/>
    </source>
</evidence>
<keyword evidence="6 8" id="KW-0040">ANK repeat</keyword>
<keyword evidence="4" id="KW-0677">Repeat</keyword>
<keyword evidence="11" id="KW-1185">Reference proteome</keyword>
<dbReference type="PROSITE" id="PS50088">
    <property type="entry name" value="ANK_REPEAT"/>
    <property type="match status" value="1"/>
</dbReference>
<keyword evidence="3" id="KW-1052">Target cell membrane</keyword>
<dbReference type="AlphaFoldDB" id="A0A9J6DH77"/>
<evidence type="ECO:0000256" key="3">
    <source>
        <dbReference type="ARBA" id="ARBA00022537"/>
    </source>
</evidence>
<evidence type="ECO:0000256" key="6">
    <source>
        <dbReference type="ARBA" id="ARBA00023043"/>
    </source>
</evidence>
<evidence type="ECO:0000313" key="11">
    <source>
        <dbReference type="Proteomes" id="UP000821866"/>
    </source>
</evidence>
<keyword evidence="5" id="KW-0528">Neurotoxin</keyword>
<dbReference type="Pfam" id="PF12796">
    <property type="entry name" value="Ank_2"/>
    <property type="match status" value="1"/>
</dbReference>